<dbReference type="PANTHER" id="PTHR22930">
    <property type="match status" value="1"/>
</dbReference>
<keyword evidence="1" id="KW-0472">Membrane</keyword>
<feature type="transmembrane region" description="Helical" evidence="1">
    <location>
        <begin position="12"/>
        <end position="32"/>
    </location>
</feature>
<evidence type="ECO:0000256" key="1">
    <source>
        <dbReference type="SAM" id="Phobius"/>
    </source>
</evidence>
<dbReference type="Gramene" id="MELO3C032121.2.1">
    <property type="protein sequence ID" value="MELO3C032121.2.1"/>
    <property type="gene ID" value="MELO3C032121.2"/>
</dbReference>
<dbReference type="PANTHER" id="PTHR22930:SF280">
    <property type="entry name" value="OS11G0202600 PROTEIN"/>
    <property type="match status" value="1"/>
</dbReference>
<accession>A0A9I9ED23</accession>
<dbReference type="EnsemblPlants" id="MELO3C032121.2.1">
    <property type="protein sequence ID" value="MELO3C032121.2.1"/>
    <property type="gene ID" value="MELO3C032121.2"/>
</dbReference>
<dbReference type="Pfam" id="PF26138">
    <property type="entry name" value="DUF8040"/>
    <property type="match status" value="1"/>
</dbReference>
<dbReference type="InterPro" id="IPR045249">
    <property type="entry name" value="HARBI1-like"/>
</dbReference>
<proteinExistence type="predicted"/>
<dbReference type="InterPro" id="IPR058353">
    <property type="entry name" value="DUF8040"/>
</dbReference>
<keyword evidence="1" id="KW-1133">Transmembrane helix</keyword>
<feature type="domain" description="DUF8040" evidence="2">
    <location>
        <begin position="57"/>
        <end position="128"/>
    </location>
</feature>
<evidence type="ECO:0000313" key="3">
    <source>
        <dbReference type="EnsemblPlants" id="MELO3C032121.2.1"/>
    </source>
</evidence>
<name>A0A9I9ED23_CUCME</name>
<protein>
    <recommendedName>
        <fullName evidence="2">DUF8040 domain-containing protein</fullName>
    </recommendedName>
</protein>
<evidence type="ECO:0000259" key="2">
    <source>
        <dbReference type="Pfam" id="PF26138"/>
    </source>
</evidence>
<sequence>MEPKNARDCFPLLNAFLILIICNFYFSCIFIMDSMAERPKVISGNHVESQAKLKTEVMKRATFIRFCEDLKSQTNMKASRYLTVQEKVSIFSLIISHNESNSIVVENFQHSCHTISLAFNLVLRKVCKFGVEIISLPNMGTVPMKIVSISKYYPFFKDCISAIDSTHVAASIPQNEQISFCARKTNTTWNITSILSCR</sequence>
<dbReference type="AlphaFoldDB" id="A0A9I9ED23"/>
<organism evidence="3">
    <name type="scientific">Cucumis melo</name>
    <name type="common">Muskmelon</name>
    <dbReference type="NCBI Taxonomy" id="3656"/>
    <lineage>
        <taxon>Eukaryota</taxon>
        <taxon>Viridiplantae</taxon>
        <taxon>Streptophyta</taxon>
        <taxon>Embryophyta</taxon>
        <taxon>Tracheophyta</taxon>
        <taxon>Spermatophyta</taxon>
        <taxon>Magnoliopsida</taxon>
        <taxon>eudicotyledons</taxon>
        <taxon>Gunneridae</taxon>
        <taxon>Pentapetalae</taxon>
        <taxon>rosids</taxon>
        <taxon>fabids</taxon>
        <taxon>Cucurbitales</taxon>
        <taxon>Cucurbitaceae</taxon>
        <taxon>Benincaseae</taxon>
        <taxon>Cucumis</taxon>
    </lineage>
</organism>
<reference evidence="3" key="1">
    <citation type="submission" date="2023-03" db="UniProtKB">
        <authorList>
            <consortium name="EnsemblPlants"/>
        </authorList>
    </citation>
    <scope>IDENTIFICATION</scope>
</reference>
<keyword evidence="1" id="KW-0812">Transmembrane</keyword>